<comment type="caution">
    <text evidence="2">The sequence shown here is derived from an EMBL/GenBank/DDBJ whole genome shotgun (WGS) entry which is preliminary data.</text>
</comment>
<dbReference type="EMBL" id="MRCC01000031">
    <property type="protein sequence ID" value="OKH21034.1"/>
    <property type="molecule type" value="Genomic_DNA"/>
</dbReference>
<dbReference type="PANTHER" id="PTHR43685">
    <property type="entry name" value="GLYCOSYLTRANSFERASE"/>
    <property type="match status" value="1"/>
</dbReference>
<dbReference type="InterPro" id="IPR001173">
    <property type="entry name" value="Glyco_trans_2-like"/>
</dbReference>
<evidence type="ECO:0000259" key="1">
    <source>
        <dbReference type="Pfam" id="PF00535"/>
    </source>
</evidence>
<proteinExistence type="predicted"/>
<dbReference type="PANTHER" id="PTHR43685:SF12">
    <property type="entry name" value="GLYCOSYL TRANSFERASE FAMILY 2"/>
    <property type="match status" value="1"/>
</dbReference>
<gene>
    <name evidence="2" type="ORF">NIES1031_22385</name>
</gene>
<protein>
    <submittedName>
        <fullName evidence="2">Glycosyl transferase family 2</fullName>
    </submittedName>
</protein>
<reference evidence="2 3" key="1">
    <citation type="submission" date="2016-11" db="EMBL/GenBank/DDBJ databases">
        <title>Draft Genome Sequences of Nine Cyanobacterial Strains from Diverse Habitats.</title>
        <authorList>
            <person name="Zhu T."/>
            <person name="Hou S."/>
            <person name="Lu X."/>
            <person name="Hess W.R."/>
        </authorList>
    </citation>
    <scope>NUCLEOTIDE SEQUENCE [LARGE SCALE GENOMIC DNA]</scope>
    <source>
        <strain evidence="2 3">5.2 s.c.1</strain>
    </source>
</reference>
<name>A0A1U7HBU4_9CHRO</name>
<keyword evidence="3" id="KW-1185">Reference proteome</keyword>
<dbReference type="Gene3D" id="3.90.550.10">
    <property type="entry name" value="Spore Coat Polysaccharide Biosynthesis Protein SpsA, Chain A"/>
    <property type="match status" value="1"/>
</dbReference>
<accession>A0A1U7HBU4</accession>
<dbReference type="AlphaFoldDB" id="A0A1U7HBU4"/>
<sequence>MKLSVVIPCFNDSQTIATQLEALSFQQCSEPWEVVVSDNGSTDNTITIVEQYREKLPGLKIVDSSERQGAAHARNQGVLAATGEAIAFCDADDEVAPGWVAAMSKALSHYDFVACKREYHKLNPPWTLKYRPHTQQTGLQEYKYPPFLPHASGSTLGIKRFIHISIGGFDETMLRLQDTDYCWKVQLSGVKLHFVPDAVVHYRLRDTLPDLCKQAREWGKYNVLLYQKYQSQGLPRLPWYSGLIIWIHVVRRSPHLLSTKYRAKWLWNFAWQVGRLQGCLEYQVWAL</sequence>
<organism evidence="2 3">
    <name type="scientific">Chroogloeocystis siderophila 5.2 s.c.1</name>
    <dbReference type="NCBI Taxonomy" id="247279"/>
    <lineage>
        <taxon>Bacteria</taxon>
        <taxon>Bacillati</taxon>
        <taxon>Cyanobacteriota</taxon>
        <taxon>Cyanophyceae</taxon>
        <taxon>Oscillatoriophycideae</taxon>
        <taxon>Chroococcales</taxon>
        <taxon>Chroococcaceae</taxon>
        <taxon>Chroogloeocystis</taxon>
    </lineage>
</organism>
<dbReference type="GO" id="GO:0016740">
    <property type="term" value="F:transferase activity"/>
    <property type="evidence" value="ECO:0007669"/>
    <property type="project" value="UniProtKB-KW"/>
</dbReference>
<dbReference type="Pfam" id="PF00535">
    <property type="entry name" value="Glycos_transf_2"/>
    <property type="match status" value="1"/>
</dbReference>
<dbReference type="RefSeq" id="WP_073551653.1">
    <property type="nucleotide sequence ID" value="NZ_CAWMVK010000025.1"/>
</dbReference>
<evidence type="ECO:0000313" key="3">
    <source>
        <dbReference type="Proteomes" id="UP000185984"/>
    </source>
</evidence>
<dbReference type="InterPro" id="IPR050834">
    <property type="entry name" value="Glycosyltransf_2"/>
</dbReference>
<feature type="domain" description="Glycosyltransferase 2-like" evidence="1">
    <location>
        <begin position="4"/>
        <end position="163"/>
    </location>
</feature>
<dbReference type="STRING" id="247279.NIES1031_22385"/>
<keyword evidence="2" id="KW-0808">Transferase</keyword>
<dbReference type="Proteomes" id="UP000185984">
    <property type="component" value="Unassembled WGS sequence"/>
</dbReference>
<dbReference type="InterPro" id="IPR029044">
    <property type="entry name" value="Nucleotide-diphossugar_trans"/>
</dbReference>
<dbReference type="OrthoDB" id="5291101at2"/>
<dbReference type="SUPFAM" id="SSF53448">
    <property type="entry name" value="Nucleotide-diphospho-sugar transferases"/>
    <property type="match status" value="1"/>
</dbReference>
<evidence type="ECO:0000313" key="2">
    <source>
        <dbReference type="EMBL" id="OKH21034.1"/>
    </source>
</evidence>